<organism evidence="1 2">
    <name type="scientific">Acyrthosiphon pisum</name>
    <name type="common">Pea aphid</name>
    <dbReference type="NCBI Taxonomy" id="7029"/>
    <lineage>
        <taxon>Eukaryota</taxon>
        <taxon>Metazoa</taxon>
        <taxon>Ecdysozoa</taxon>
        <taxon>Arthropoda</taxon>
        <taxon>Hexapoda</taxon>
        <taxon>Insecta</taxon>
        <taxon>Pterygota</taxon>
        <taxon>Neoptera</taxon>
        <taxon>Paraneoptera</taxon>
        <taxon>Hemiptera</taxon>
        <taxon>Sternorrhyncha</taxon>
        <taxon>Aphidomorpha</taxon>
        <taxon>Aphidoidea</taxon>
        <taxon>Aphididae</taxon>
        <taxon>Macrosiphini</taxon>
        <taxon>Acyrthosiphon</taxon>
    </lineage>
</organism>
<keyword evidence="2" id="KW-1185">Reference proteome</keyword>
<dbReference type="KEGG" id="api:100572510"/>
<sequence>MSMIETEKPGDLKLNYFSFAVEKIELKDEIAPTIESKVDAEKAAAATDMDFHKLPNLQYLLERYNTINIPNHSTFCTDQVLEQPTYVSNDKAPEIKAPFGMLNLYQIIQKFEHEHNCEFIFLPSSIGKDLLYYTENADLGLDPSHTVSNNIMDVLRYPLRYGLIPAIYGIDLEMFLASVFLKYKFDSKSTRRLKTKTLEGKVTFKFIEGEIEALVFDYWSRSTVDLINYDESVSRPDLKDLLQYLFRKLYGTTTVVQKNEVAFFLWNLRKFAKFDLSKDIISANCLYFLKTHISTVWPEISHNDMILWSIFFNEMNVHHLLMEHTISTMFKTLDRRFEFIMSKAAQVRAIRRKSSYSFSLWNVATTVSGERKRTVCKNDVMIKILPELYEKLNNHHNELAAAIDNFYYYHIFLLSRYTILHNIDVSTRILKSTSIQGFLDEQRNRPNHKICQLLILSMSEYIQSMIVLCFRRLYIRDSDTFEAEFEITEFEQSLYQSLNELICDRMNFALSTVNDREGLGGDPEPELLLYAYMYGLTRRESVSMQCIELNCIFDRHDKDCYNKIFAESNNVVKKNSSQKK</sequence>
<evidence type="ECO:0000313" key="2">
    <source>
        <dbReference type="Proteomes" id="UP000007819"/>
    </source>
</evidence>
<dbReference type="RefSeq" id="XP_029342510.1">
    <property type="nucleotide sequence ID" value="XM_029486650.1"/>
</dbReference>
<dbReference type="AlphaFoldDB" id="A0A8R2JND5"/>
<dbReference type="EnsemblMetazoa" id="XM_029486650.1">
    <property type="protein sequence ID" value="XP_029342510.1"/>
    <property type="gene ID" value="LOC100572510"/>
</dbReference>
<proteinExistence type="predicted"/>
<reference evidence="2" key="1">
    <citation type="submission" date="2010-06" db="EMBL/GenBank/DDBJ databases">
        <authorList>
            <person name="Jiang H."/>
            <person name="Abraham K."/>
            <person name="Ali S."/>
            <person name="Alsbrooks S.L."/>
            <person name="Anim B.N."/>
            <person name="Anosike U.S."/>
            <person name="Attaway T."/>
            <person name="Bandaranaike D.P."/>
            <person name="Battles P.K."/>
            <person name="Bell S.N."/>
            <person name="Bell A.V."/>
            <person name="Beltran B."/>
            <person name="Bickham C."/>
            <person name="Bustamante Y."/>
            <person name="Caleb T."/>
            <person name="Canada A."/>
            <person name="Cardenas V."/>
            <person name="Carter K."/>
            <person name="Chacko J."/>
            <person name="Chandrabose M.N."/>
            <person name="Chavez D."/>
            <person name="Chavez A."/>
            <person name="Chen L."/>
            <person name="Chu H.-S."/>
            <person name="Claassen K.J."/>
            <person name="Cockrell R."/>
            <person name="Collins M."/>
            <person name="Cooper J.A."/>
            <person name="Cree A."/>
            <person name="Curry S.M."/>
            <person name="Da Y."/>
            <person name="Dao M.D."/>
            <person name="Das B."/>
            <person name="Davila M.-L."/>
            <person name="Davy-Carroll L."/>
            <person name="Denson S."/>
            <person name="Dinh H."/>
            <person name="Ebong V.E."/>
            <person name="Edwards J.R."/>
            <person name="Egan A."/>
            <person name="El-Daye J."/>
            <person name="Escobedo L."/>
            <person name="Fernandez S."/>
            <person name="Fernando P.R."/>
            <person name="Flagg N."/>
            <person name="Forbes L.D."/>
            <person name="Fowler R.G."/>
            <person name="Fu Q."/>
            <person name="Gabisi R.A."/>
            <person name="Ganer J."/>
            <person name="Garbino Pronczuk A."/>
            <person name="Garcia R.M."/>
            <person name="Garner T."/>
            <person name="Garrett T.E."/>
            <person name="Gonzalez D.A."/>
            <person name="Hamid H."/>
            <person name="Hawkins E.S."/>
            <person name="Hirani K."/>
            <person name="Hogues M.E."/>
            <person name="Hollins B."/>
            <person name="Hsiao C.-H."/>
            <person name="Jabil R."/>
            <person name="James M.L."/>
            <person name="Jhangiani S.N."/>
            <person name="Johnson B."/>
            <person name="Johnson Q."/>
            <person name="Joshi V."/>
            <person name="Kalu J.B."/>
            <person name="Kam C."/>
            <person name="Kashfia A."/>
            <person name="Keebler J."/>
            <person name="Kisamo H."/>
            <person name="Kovar C.L."/>
            <person name="Lago L.A."/>
            <person name="Lai C.-Y."/>
            <person name="Laidlaw J."/>
            <person name="Lara F."/>
            <person name="Le T.-K."/>
            <person name="Lee S.L."/>
            <person name="Legall F.H."/>
            <person name="Lemon S.J."/>
            <person name="Lewis L.R."/>
            <person name="Li B."/>
            <person name="Liu Y."/>
            <person name="Liu Y.-S."/>
            <person name="Lopez J."/>
            <person name="Lozado R.J."/>
            <person name="Lu J."/>
            <person name="Madu R.C."/>
            <person name="Maheshwari M."/>
            <person name="Maheshwari R."/>
            <person name="Malloy K."/>
            <person name="Martinez E."/>
            <person name="Mathew T."/>
            <person name="Mercado I.C."/>
            <person name="Mercado C."/>
            <person name="Meyer B."/>
            <person name="Montgomery K."/>
            <person name="Morgan M.B."/>
            <person name="Munidasa M."/>
            <person name="Nazareth L.V."/>
            <person name="Nelson J."/>
            <person name="Ng B.M."/>
            <person name="Nguyen N.B."/>
            <person name="Nguyen P.Q."/>
            <person name="Nguyen T."/>
            <person name="Obregon M."/>
            <person name="Okwuonu G.O."/>
            <person name="Onwere C.G."/>
            <person name="Orozco G."/>
            <person name="Parra A."/>
            <person name="Patel S."/>
            <person name="Patil S."/>
            <person name="Perez A."/>
            <person name="Perez Y."/>
            <person name="Pham C."/>
            <person name="Primus E.L."/>
            <person name="Pu L.-L."/>
            <person name="Puazo M."/>
            <person name="Qin X."/>
            <person name="Quiroz J.B."/>
            <person name="Reese J."/>
            <person name="Richards S."/>
            <person name="Rives C.M."/>
            <person name="Robberts R."/>
            <person name="Ruiz S.J."/>
            <person name="Ruiz M.J."/>
            <person name="Santibanez J."/>
            <person name="Schneider B.W."/>
            <person name="Sisson I."/>
            <person name="Smith M."/>
            <person name="Sodergren E."/>
            <person name="Song X.-Z."/>
            <person name="Song B.B."/>
            <person name="Summersgill H."/>
            <person name="Thelus R."/>
            <person name="Thornton R.D."/>
            <person name="Trejos Z.Y."/>
            <person name="Usmani K."/>
            <person name="Vattathil S."/>
            <person name="Villasana D."/>
            <person name="Walker D.L."/>
            <person name="Wang S."/>
            <person name="Wang K."/>
            <person name="White C.S."/>
            <person name="Williams A.C."/>
            <person name="Williamson J."/>
            <person name="Wilson K."/>
            <person name="Woghiren I.O."/>
            <person name="Woodworth J.R."/>
            <person name="Worley K.C."/>
            <person name="Wright R.A."/>
            <person name="Wu W."/>
            <person name="Young L."/>
            <person name="Zhang L."/>
            <person name="Zhang J."/>
            <person name="Zhu Y."/>
            <person name="Muzny D.M."/>
            <person name="Weinstock G."/>
            <person name="Gibbs R.A."/>
        </authorList>
    </citation>
    <scope>NUCLEOTIDE SEQUENCE [LARGE SCALE GENOMIC DNA]</scope>
    <source>
        <strain evidence="2">LSR1</strain>
    </source>
</reference>
<protein>
    <submittedName>
        <fullName evidence="1">Uncharacterized protein</fullName>
    </submittedName>
</protein>
<accession>A0A8R2JND5</accession>
<dbReference type="Proteomes" id="UP000007819">
    <property type="component" value="Chromosome A1"/>
</dbReference>
<name>A0A8R2JND5_ACYPI</name>
<reference evidence="1" key="2">
    <citation type="submission" date="2022-06" db="UniProtKB">
        <authorList>
            <consortium name="EnsemblMetazoa"/>
        </authorList>
    </citation>
    <scope>IDENTIFICATION</scope>
</reference>
<evidence type="ECO:0000313" key="1">
    <source>
        <dbReference type="EnsemblMetazoa" id="XP_029342510.1"/>
    </source>
</evidence>
<dbReference type="GeneID" id="100572510"/>
<dbReference type="OrthoDB" id="10675857at2759"/>